<gene>
    <name evidence="22" type="primary">20216691</name>
    <name evidence="21" type="ORF">HELRODRAFT_86939</name>
</gene>
<evidence type="ECO:0000313" key="21">
    <source>
        <dbReference type="EMBL" id="ESN95207.1"/>
    </source>
</evidence>
<dbReference type="CDD" id="cd22679">
    <property type="entry name" value="FHA_SLMAP"/>
    <property type="match status" value="1"/>
</dbReference>
<reference evidence="22" key="3">
    <citation type="submission" date="2015-06" db="UniProtKB">
        <authorList>
            <consortium name="EnsemblMetazoa"/>
        </authorList>
    </citation>
    <scope>IDENTIFICATION</scope>
</reference>
<dbReference type="RefSeq" id="XP_009026593.1">
    <property type="nucleotide sequence ID" value="XM_009028345.1"/>
</dbReference>
<evidence type="ECO:0000256" key="13">
    <source>
        <dbReference type="ARBA" id="ARBA00023212"/>
    </source>
</evidence>
<keyword evidence="5" id="KW-0963">Cytoplasm</keyword>
<dbReference type="InterPro" id="IPR008984">
    <property type="entry name" value="SMAD_FHA_dom_sf"/>
</dbReference>
<dbReference type="HOGENOM" id="CLU_041551_0_1_1"/>
<evidence type="ECO:0000256" key="10">
    <source>
        <dbReference type="ARBA" id="ARBA00023054"/>
    </source>
</evidence>
<dbReference type="PANTHER" id="PTHR15715:SF37">
    <property type="entry name" value="LD47843P"/>
    <property type="match status" value="1"/>
</dbReference>
<evidence type="ECO:0000256" key="7">
    <source>
        <dbReference type="ARBA" id="ARBA00022692"/>
    </source>
</evidence>
<dbReference type="FunFam" id="2.60.200.20:FF:000003">
    <property type="entry name" value="sarcolemmal membrane-associated protein isoform X2"/>
    <property type="match status" value="1"/>
</dbReference>
<comment type="similarity">
    <text evidence="16">Belongs to the SLMAP family.</text>
</comment>
<dbReference type="Proteomes" id="UP000015101">
    <property type="component" value="Unassembled WGS sequence"/>
</dbReference>
<dbReference type="GO" id="GO:0031966">
    <property type="term" value="C:mitochondrial membrane"/>
    <property type="evidence" value="ECO:0007669"/>
    <property type="project" value="UniProtKB-SubCell"/>
</dbReference>
<dbReference type="STRING" id="6412.T1G6J4"/>
<dbReference type="GO" id="GO:0005813">
    <property type="term" value="C:centrosome"/>
    <property type="evidence" value="ECO:0007669"/>
    <property type="project" value="UniProtKB-SubCell"/>
</dbReference>
<reference evidence="21 23" key="2">
    <citation type="journal article" date="2013" name="Nature">
        <title>Insights into bilaterian evolution from three spiralian genomes.</title>
        <authorList>
            <person name="Simakov O."/>
            <person name="Marletaz F."/>
            <person name="Cho S.J."/>
            <person name="Edsinger-Gonzales E."/>
            <person name="Havlak P."/>
            <person name="Hellsten U."/>
            <person name="Kuo D.H."/>
            <person name="Larsson T."/>
            <person name="Lv J."/>
            <person name="Arendt D."/>
            <person name="Savage R."/>
            <person name="Osoegawa K."/>
            <person name="de Jong P."/>
            <person name="Grimwood J."/>
            <person name="Chapman J.A."/>
            <person name="Shapiro H."/>
            <person name="Aerts A."/>
            <person name="Otillar R.P."/>
            <person name="Terry A.Y."/>
            <person name="Boore J.L."/>
            <person name="Grigoriev I.V."/>
            <person name="Lindberg D.R."/>
            <person name="Seaver E.C."/>
            <person name="Weisblat D.A."/>
            <person name="Putnam N.H."/>
            <person name="Rokhsar D.S."/>
        </authorList>
    </citation>
    <scope>NUCLEOTIDE SEQUENCE</scope>
</reference>
<evidence type="ECO:0000256" key="18">
    <source>
        <dbReference type="ARBA" id="ARBA00074026"/>
    </source>
</evidence>
<evidence type="ECO:0000256" key="4">
    <source>
        <dbReference type="ARBA" id="ARBA00022475"/>
    </source>
</evidence>
<comment type="subunit">
    <text evidence="17">Homodimer. Interacts with myosin. Interacts with SIKE1 and both associate with the STRIPAK core complex composed of PP2A catalytic and scaffolding subunits, the striatins (PP2A regulatory subunits), the striatin-associated proteins MOB4, STRIP1 and STRIP2, PDCD10 and members of the STE20 kinases, such as STK24 and STK26. Interacts (via FHA domain) with STK3 (when phosphorylated); the interaction associates STK3 with the STRIPAK complex.</text>
</comment>
<keyword evidence="12" id="KW-0472">Membrane</keyword>
<evidence type="ECO:0000256" key="9">
    <source>
        <dbReference type="ARBA" id="ARBA00022989"/>
    </source>
</evidence>
<keyword evidence="4" id="KW-1003">Cell membrane</keyword>
<evidence type="ECO:0000256" key="5">
    <source>
        <dbReference type="ARBA" id="ARBA00022490"/>
    </source>
</evidence>
<accession>T1G6J4</accession>
<dbReference type="SUPFAM" id="SSF49879">
    <property type="entry name" value="SMAD/FHA domain"/>
    <property type="match status" value="1"/>
</dbReference>
<dbReference type="PROSITE" id="PS50006">
    <property type="entry name" value="FHA_DOMAIN"/>
    <property type="match status" value="1"/>
</dbReference>
<evidence type="ECO:0000259" key="20">
    <source>
        <dbReference type="PROSITE" id="PS50006"/>
    </source>
</evidence>
<name>T1G6J4_HELRO</name>
<feature type="coiled-coil region" evidence="19">
    <location>
        <begin position="254"/>
        <end position="309"/>
    </location>
</feature>
<dbReference type="CTD" id="20216691"/>
<evidence type="ECO:0000256" key="6">
    <source>
        <dbReference type="ARBA" id="ARBA00022553"/>
    </source>
</evidence>
<dbReference type="InterPro" id="IPR051176">
    <property type="entry name" value="Cent_Immune-Sig_Mod"/>
</dbReference>
<evidence type="ECO:0000256" key="17">
    <source>
        <dbReference type="ARBA" id="ARBA00066015"/>
    </source>
</evidence>
<keyword evidence="6" id="KW-0597">Phosphoprotein</keyword>
<dbReference type="GO" id="GO:0005789">
    <property type="term" value="C:endoplasmic reticulum membrane"/>
    <property type="evidence" value="ECO:0007669"/>
    <property type="project" value="UniProtKB-SubCell"/>
</dbReference>
<evidence type="ECO:0000256" key="8">
    <source>
        <dbReference type="ARBA" id="ARBA00022824"/>
    </source>
</evidence>
<dbReference type="Gene3D" id="2.60.200.20">
    <property type="match status" value="1"/>
</dbReference>
<dbReference type="PANTHER" id="PTHR15715">
    <property type="entry name" value="CENTROSOMAL PROTEIN OF 170 KDA"/>
    <property type="match status" value="1"/>
</dbReference>
<evidence type="ECO:0000313" key="22">
    <source>
        <dbReference type="EnsemblMetazoa" id="HelroP86939"/>
    </source>
</evidence>
<dbReference type="EnsemblMetazoa" id="HelroT86939">
    <property type="protein sequence ID" value="HelroP86939"/>
    <property type="gene ID" value="HelroG86939"/>
</dbReference>
<protein>
    <recommendedName>
        <fullName evidence="18">Sarcolemmal membrane-associated protein</fullName>
    </recommendedName>
</protein>
<keyword evidence="9" id="KW-1133">Transmembrane helix</keyword>
<evidence type="ECO:0000256" key="16">
    <source>
        <dbReference type="ARBA" id="ARBA00061687"/>
    </source>
</evidence>
<comment type="subcellular location">
    <subcellularLocation>
        <location evidence="15">Cell membrane</location>
        <location evidence="15">Sarcolemma</location>
        <topology evidence="15">Single-pass type IV membrane protein</topology>
    </subcellularLocation>
    <subcellularLocation>
        <location evidence="1">Cytoplasm</location>
        <location evidence="1">Cytoskeleton</location>
        <location evidence="1">Microtubule organizing center</location>
        <location evidence="1">Centrosome</location>
    </subcellularLocation>
    <subcellularLocation>
        <location evidence="3">Endoplasmic reticulum membrane</location>
        <topology evidence="3">Single-pass membrane protein</topology>
    </subcellularLocation>
    <subcellularLocation>
        <location evidence="2">Mitochondrion membrane</location>
        <topology evidence="2">Single-pass membrane protein</topology>
    </subcellularLocation>
</comment>
<organism evidence="22 23">
    <name type="scientific">Helobdella robusta</name>
    <name type="common">Californian leech</name>
    <dbReference type="NCBI Taxonomy" id="6412"/>
    <lineage>
        <taxon>Eukaryota</taxon>
        <taxon>Metazoa</taxon>
        <taxon>Spiralia</taxon>
        <taxon>Lophotrochozoa</taxon>
        <taxon>Annelida</taxon>
        <taxon>Clitellata</taxon>
        <taxon>Hirudinea</taxon>
        <taxon>Rhynchobdellida</taxon>
        <taxon>Glossiphoniidae</taxon>
        <taxon>Helobdella</taxon>
    </lineage>
</organism>
<dbReference type="GeneID" id="20216691"/>
<dbReference type="EMBL" id="AMQM01006880">
    <property type="status" value="NOT_ANNOTATED_CDS"/>
    <property type="molecule type" value="Genomic_DNA"/>
</dbReference>
<dbReference type="GO" id="GO:0042383">
    <property type="term" value="C:sarcolemma"/>
    <property type="evidence" value="ECO:0007669"/>
    <property type="project" value="UniProtKB-SubCell"/>
</dbReference>
<reference evidence="23" key="1">
    <citation type="submission" date="2012-12" db="EMBL/GenBank/DDBJ databases">
        <authorList>
            <person name="Hellsten U."/>
            <person name="Grimwood J."/>
            <person name="Chapman J.A."/>
            <person name="Shapiro H."/>
            <person name="Aerts A."/>
            <person name="Otillar R.P."/>
            <person name="Terry A.Y."/>
            <person name="Boore J.L."/>
            <person name="Simakov O."/>
            <person name="Marletaz F."/>
            <person name="Cho S.-J."/>
            <person name="Edsinger-Gonzales E."/>
            <person name="Havlak P."/>
            <person name="Kuo D.-H."/>
            <person name="Larsson T."/>
            <person name="Lv J."/>
            <person name="Arendt D."/>
            <person name="Savage R."/>
            <person name="Osoegawa K."/>
            <person name="de Jong P."/>
            <person name="Lindberg D.R."/>
            <person name="Seaver E.C."/>
            <person name="Weisblat D.A."/>
            <person name="Putnam N.H."/>
            <person name="Grigoriev I.V."/>
            <person name="Rokhsar D.S."/>
        </authorList>
    </citation>
    <scope>NUCLEOTIDE SEQUENCE</scope>
</reference>
<evidence type="ECO:0000256" key="2">
    <source>
        <dbReference type="ARBA" id="ARBA00004304"/>
    </source>
</evidence>
<evidence type="ECO:0000256" key="12">
    <source>
        <dbReference type="ARBA" id="ARBA00023136"/>
    </source>
</evidence>
<dbReference type="OMA" id="GCIIANV"/>
<proteinExistence type="inferred from homology"/>
<dbReference type="EMBL" id="KB097536">
    <property type="protein sequence ID" value="ESN95207.1"/>
    <property type="molecule type" value="Genomic_DNA"/>
</dbReference>
<keyword evidence="8" id="KW-0256">Endoplasmic reticulum</keyword>
<dbReference type="Pfam" id="PF00498">
    <property type="entry name" value="FHA"/>
    <property type="match status" value="1"/>
</dbReference>
<dbReference type="InterPro" id="IPR000253">
    <property type="entry name" value="FHA_dom"/>
</dbReference>
<keyword evidence="23" id="KW-1185">Reference proteome</keyword>
<evidence type="ECO:0000313" key="23">
    <source>
        <dbReference type="Proteomes" id="UP000015101"/>
    </source>
</evidence>
<evidence type="ECO:0000256" key="19">
    <source>
        <dbReference type="SAM" id="Coils"/>
    </source>
</evidence>
<keyword evidence="7" id="KW-0812">Transmembrane</keyword>
<comment type="function">
    <text evidence="14">Associates with the striatin-interacting phosphatase and kinase (STRIPAK) core complex, forming the extended (SIKE1:SLMAP)STRIPAK complex. The (SIKE1:SLMAP)STRIPAK complex dephosphorylates STK3 leading to the inhibition of Hippo signaling and the control of cell growth. May play a role during myoblast fusion.</text>
</comment>
<keyword evidence="10 19" id="KW-0175">Coiled coil</keyword>
<evidence type="ECO:0000256" key="11">
    <source>
        <dbReference type="ARBA" id="ARBA00023128"/>
    </source>
</evidence>
<dbReference type="eggNOG" id="KOG3872">
    <property type="taxonomic scope" value="Eukaryota"/>
</dbReference>
<evidence type="ECO:0000256" key="15">
    <source>
        <dbReference type="ARBA" id="ARBA00060409"/>
    </source>
</evidence>
<dbReference type="SMART" id="SM00240">
    <property type="entry name" value="FHA"/>
    <property type="match status" value="1"/>
</dbReference>
<dbReference type="CDD" id="cd21911">
    <property type="entry name" value="CC1_SLMAP"/>
    <property type="match status" value="1"/>
</dbReference>
<evidence type="ECO:0000256" key="1">
    <source>
        <dbReference type="ARBA" id="ARBA00004300"/>
    </source>
</evidence>
<dbReference type="OrthoDB" id="687730at2759"/>
<evidence type="ECO:0000256" key="14">
    <source>
        <dbReference type="ARBA" id="ARBA00057671"/>
    </source>
</evidence>
<dbReference type="AlphaFoldDB" id="T1G6J4"/>
<sequence>MPVEAILTCWGNSHPFQERRMSLSEPAKIGRSVAQSRPTSSNAIFDCKVLSRNHALMWHDNGKFYLQDTKSSNGTFVNNQRLSKGAEESSPKEIFSNDILQFGVDVVENSRKVTHSCIIATLKLLDSDGREITKSSLSNDSSSVVVNNVQSHEFYQLLQYLQEALHREQLLESKLTVVQQLVQATQESTENNWQNLVNEEKLLSRLETLEKQLSICSKLQPDGSLQQELITLQNDKFHYESLAKNSLKKVIGEKVEAVKKLNDVERTLNNKEEECSHLKDVSQLIQTELNALSEKFQDQFKDLQNVQQQLQVYFSLIMKSCPKFRNCLFNSRWLV</sequence>
<keyword evidence="11" id="KW-0496">Mitochondrion</keyword>
<dbReference type="InParanoid" id="T1G6J4"/>
<dbReference type="KEGG" id="hro:HELRODRAFT_86939"/>
<evidence type="ECO:0000256" key="3">
    <source>
        <dbReference type="ARBA" id="ARBA00004389"/>
    </source>
</evidence>
<feature type="domain" description="FHA" evidence="20">
    <location>
        <begin position="27"/>
        <end position="82"/>
    </location>
</feature>
<keyword evidence="13" id="KW-0206">Cytoskeleton</keyword>